<organism evidence="1 2">
    <name type="scientific">Eumeta variegata</name>
    <name type="common">Bagworm moth</name>
    <name type="synonym">Eumeta japonica</name>
    <dbReference type="NCBI Taxonomy" id="151549"/>
    <lineage>
        <taxon>Eukaryota</taxon>
        <taxon>Metazoa</taxon>
        <taxon>Ecdysozoa</taxon>
        <taxon>Arthropoda</taxon>
        <taxon>Hexapoda</taxon>
        <taxon>Insecta</taxon>
        <taxon>Pterygota</taxon>
        <taxon>Neoptera</taxon>
        <taxon>Endopterygota</taxon>
        <taxon>Lepidoptera</taxon>
        <taxon>Glossata</taxon>
        <taxon>Ditrysia</taxon>
        <taxon>Tineoidea</taxon>
        <taxon>Psychidae</taxon>
        <taxon>Oiketicinae</taxon>
        <taxon>Eumeta</taxon>
    </lineage>
</organism>
<sequence>MPATAPGHRINSFTISTDHAVDRHPDLVPSFDLSSGCNYEPSPAGPIRLKQSNNLMVPNYRFSRSPYRMYRAKCVRAPLRPADLDTGFVHPAARPASVYNGLLHRSYKTITTAATTSNWAPYPYAENTRNAVKCRLTDLPILDSSSAVDCDTEPMLNLNLSRILLSPMTNRFNDRDCSYSNNGPDRQLNVVSDGLTRSILLRSDSDLYPCLQNSTLTTRPRCLSPMILRYVWQSRKSLKEQILRPTRGHKRISHHRARIHHVLTKRSDSGAEHQFDPAPKLVNDLVAEQIAGGTPVRDVIYYS</sequence>
<dbReference type="EMBL" id="BGZK01000552">
    <property type="protein sequence ID" value="GBP49789.1"/>
    <property type="molecule type" value="Genomic_DNA"/>
</dbReference>
<evidence type="ECO:0000313" key="1">
    <source>
        <dbReference type="EMBL" id="GBP49789.1"/>
    </source>
</evidence>
<protein>
    <submittedName>
        <fullName evidence="1">Uncharacterized protein</fullName>
    </submittedName>
</protein>
<name>A0A4C1WHE9_EUMVA</name>
<comment type="caution">
    <text evidence="1">The sequence shown here is derived from an EMBL/GenBank/DDBJ whole genome shotgun (WGS) entry which is preliminary data.</text>
</comment>
<evidence type="ECO:0000313" key="2">
    <source>
        <dbReference type="Proteomes" id="UP000299102"/>
    </source>
</evidence>
<dbReference type="AlphaFoldDB" id="A0A4C1WHE9"/>
<proteinExistence type="predicted"/>
<keyword evidence="2" id="KW-1185">Reference proteome</keyword>
<dbReference type="Proteomes" id="UP000299102">
    <property type="component" value="Unassembled WGS sequence"/>
</dbReference>
<gene>
    <name evidence="1" type="ORF">EVAR_81409_1</name>
</gene>
<reference evidence="1 2" key="1">
    <citation type="journal article" date="2019" name="Commun. Biol.">
        <title>The bagworm genome reveals a unique fibroin gene that provides high tensile strength.</title>
        <authorList>
            <person name="Kono N."/>
            <person name="Nakamura H."/>
            <person name="Ohtoshi R."/>
            <person name="Tomita M."/>
            <person name="Numata K."/>
            <person name="Arakawa K."/>
        </authorList>
    </citation>
    <scope>NUCLEOTIDE SEQUENCE [LARGE SCALE GENOMIC DNA]</scope>
</reference>
<accession>A0A4C1WHE9</accession>